<dbReference type="EMBL" id="FNXT01000027">
    <property type="protein sequence ID" value="SZX59813.1"/>
    <property type="molecule type" value="Genomic_DNA"/>
</dbReference>
<dbReference type="PROSITE" id="PS50011">
    <property type="entry name" value="PROTEIN_KINASE_DOM"/>
    <property type="match status" value="1"/>
</dbReference>
<dbReference type="GO" id="GO:0005524">
    <property type="term" value="F:ATP binding"/>
    <property type="evidence" value="ECO:0007669"/>
    <property type="project" value="InterPro"/>
</dbReference>
<feature type="region of interest" description="Disordered" evidence="2">
    <location>
        <begin position="147"/>
        <end position="173"/>
    </location>
</feature>
<protein>
    <recommendedName>
        <fullName evidence="3">Protein kinase domain-containing protein</fullName>
    </recommendedName>
</protein>
<evidence type="ECO:0000256" key="1">
    <source>
        <dbReference type="ARBA" id="ARBA00008874"/>
    </source>
</evidence>
<sequence>MDCGLFTAGLKQLCVAAQKPSKLLHQKSSRKYGELDVELDREWPVDPKQYELLHKAGKGASAAVYCARCKTFNEIVAVKKLDLDASLNYDLMALIREATLMRKLQHPNVLQLHTSFVVGRELWLVMPYMAHGSVRSIMKKQGLTQVGKQSQWKGTKQPASSSSSPAARQPGLVRSIWKKQRPTQGLDEVVIASIMRSVLQGLDYVHQNGGIHRDIKADNILMSEDGEVRLADFGVAAARARQVSMINLDMSAVMATTFVGTPCWMAPEVMAQDDGYDASADMWSVGITMIELAQGRPPLSRAHPMRVLMDTINNPPPSLDEHFSKCFKEVVDACLCKDPSQRPSAAELLAFRFFRMAREPQFLVEHFLAGLEVQCEHGRAPAQDADAALDGVGSRAASGLVQPRLLGGMLRRKSALGLQELVLGRIGSRLKSSWYFPPMQQQLLQAHQEEDGQAEQNLAAAEQAAAVAAGQAAEAVLAGVVSRSGSRLAKDMPAAGAAVADSAGASCILHSDLDDERHTEDEQQPDEQVAGAAKEEEVACVEVQVLLAGTASGKQQLQEHGWSTEQLSF</sequence>
<comment type="similarity">
    <text evidence="1">Belongs to the protein kinase superfamily. STE Ser/Thr protein kinase family. STE20 subfamily.</text>
</comment>
<evidence type="ECO:0000259" key="3">
    <source>
        <dbReference type="PROSITE" id="PS50011"/>
    </source>
</evidence>
<dbReference type="InterPro" id="IPR001245">
    <property type="entry name" value="Ser-Thr/Tyr_kinase_cat_dom"/>
</dbReference>
<dbReference type="GO" id="GO:0043539">
    <property type="term" value="F:protein serine/threonine kinase activator activity"/>
    <property type="evidence" value="ECO:0007669"/>
    <property type="project" value="InterPro"/>
</dbReference>
<dbReference type="Proteomes" id="UP000256970">
    <property type="component" value="Unassembled WGS sequence"/>
</dbReference>
<dbReference type="Gene3D" id="1.10.510.10">
    <property type="entry name" value="Transferase(Phosphotransferase) domain 1"/>
    <property type="match status" value="1"/>
</dbReference>
<keyword evidence="5" id="KW-1185">Reference proteome</keyword>
<proteinExistence type="inferred from homology"/>
<accession>A0A383V4E9</accession>
<name>A0A383V4E9_TETOB</name>
<dbReference type="InterPro" id="IPR011009">
    <property type="entry name" value="Kinase-like_dom_sf"/>
</dbReference>
<dbReference type="InterPro" id="IPR047173">
    <property type="entry name" value="STRAD_A/B-like"/>
</dbReference>
<organism evidence="4 5">
    <name type="scientific">Tetradesmus obliquus</name>
    <name type="common">Green alga</name>
    <name type="synonym">Acutodesmus obliquus</name>
    <dbReference type="NCBI Taxonomy" id="3088"/>
    <lineage>
        <taxon>Eukaryota</taxon>
        <taxon>Viridiplantae</taxon>
        <taxon>Chlorophyta</taxon>
        <taxon>core chlorophytes</taxon>
        <taxon>Chlorophyceae</taxon>
        <taxon>CS clade</taxon>
        <taxon>Sphaeropleales</taxon>
        <taxon>Scenedesmaceae</taxon>
        <taxon>Tetradesmus</taxon>
    </lineage>
</organism>
<dbReference type="Gene3D" id="3.30.200.20">
    <property type="entry name" value="Phosphorylase Kinase, domain 1"/>
    <property type="match status" value="1"/>
</dbReference>
<feature type="domain" description="Protein kinase" evidence="3">
    <location>
        <begin position="50"/>
        <end position="354"/>
    </location>
</feature>
<gene>
    <name evidence="4" type="ORF">BQ4739_LOCUS420</name>
</gene>
<reference evidence="4 5" key="1">
    <citation type="submission" date="2016-10" db="EMBL/GenBank/DDBJ databases">
        <authorList>
            <person name="Cai Z."/>
        </authorList>
    </citation>
    <scope>NUCLEOTIDE SEQUENCE [LARGE SCALE GENOMIC DNA]</scope>
</reference>
<dbReference type="PANTHER" id="PTHR48014:SF21">
    <property type="entry name" value="SERINE_THREONINE-PROTEIN KINASE FRAY2"/>
    <property type="match status" value="1"/>
</dbReference>
<dbReference type="GO" id="GO:0006611">
    <property type="term" value="P:protein export from nucleus"/>
    <property type="evidence" value="ECO:0007669"/>
    <property type="project" value="TreeGrafter"/>
</dbReference>
<evidence type="ECO:0000256" key="2">
    <source>
        <dbReference type="SAM" id="MobiDB-lite"/>
    </source>
</evidence>
<evidence type="ECO:0000313" key="4">
    <source>
        <dbReference type="EMBL" id="SZX59813.1"/>
    </source>
</evidence>
<dbReference type="PANTHER" id="PTHR48014">
    <property type="entry name" value="SERINE/THREONINE-PROTEIN KINASE FRAY2"/>
    <property type="match status" value="1"/>
</dbReference>
<dbReference type="GO" id="GO:0004672">
    <property type="term" value="F:protein kinase activity"/>
    <property type="evidence" value="ECO:0007669"/>
    <property type="project" value="InterPro"/>
</dbReference>
<dbReference type="STRING" id="3088.A0A383V4E9"/>
<dbReference type="SUPFAM" id="SSF56112">
    <property type="entry name" value="Protein kinase-like (PK-like)"/>
    <property type="match status" value="1"/>
</dbReference>
<feature type="compositionally biased region" description="Low complexity" evidence="2">
    <location>
        <begin position="158"/>
        <end position="167"/>
    </location>
</feature>
<feature type="region of interest" description="Disordered" evidence="2">
    <location>
        <begin position="515"/>
        <end position="535"/>
    </location>
</feature>
<dbReference type="GO" id="GO:1902554">
    <property type="term" value="C:serine/threonine protein kinase complex"/>
    <property type="evidence" value="ECO:0007669"/>
    <property type="project" value="TreeGrafter"/>
</dbReference>
<dbReference type="SMART" id="SM00220">
    <property type="entry name" value="S_TKc"/>
    <property type="match status" value="1"/>
</dbReference>
<evidence type="ECO:0000313" key="5">
    <source>
        <dbReference type="Proteomes" id="UP000256970"/>
    </source>
</evidence>
<dbReference type="Pfam" id="PF07714">
    <property type="entry name" value="PK_Tyr_Ser-Thr"/>
    <property type="match status" value="1"/>
</dbReference>
<dbReference type="AlphaFoldDB" id="A0A383V4E9"/>
<dbReference type="InterPro" id="IPR000719">
    <property type="entry name" value="Prot_kinase_dom"/>
</dbReference>